<keyword evidence="1" id="KW-1133">Transmembrane helix</keyword>
<evidence type="ECO:0000313" key="4">
    <source>
        <dbReference type="Proteomes" id="UP000448575"/>
    </source>
</evidence>
<keyword evidence="1" id="KW-0472">Membrane</keyword>
<evidence type="ECO:0000256" key="2">
    <source>
        <dbReference type="SAM" id="SignalP"/>
    </source>
</evidence>
<dbReference type="EMBL" id="WWCJ01000027">
    <property type="protein sequence ID" value="MYN05307.1"/>
    <property type="molecule type" value="Genomic_DNA"/>
</dbReference>
<name>A0A6N9HPS9_9BURK</name>
<protein>
    <recommendedName>
        <fullName evidence="5">DUF2946 domain-containing protein</fullName>
    </recommendedName>
</protein>
<feature type="chain" id="PRO_5027030680" description="DUF2946 domain-containing protein" evidence="2">
    <location>
        <begin position="30"/>
        <end position="103"/>
    </location>
</feature>
<dbReference type="AlphaFoldDB" id="A0A6N9HPS9"/>
<evidence type="ECO:0008006" key="5">
    <source>
        <dbReference type="Google" id="ProtNLM"/>
    </source>
</evidence>
<evidence type="ECO:0000313" key="3">
    <source>
        <dbReference type="EMBL" id="MYN05307.1"/>
    </source>
</evidence>
<accession>A0A6N9HPS9</accession>
<dbReference type="RefSeq" id="WP_161028254.1">
    <property type="nucleotide sequence ID" value="NZ_WWCJ01000027.1"/>
</dbReference>
<reference evidence="3 4" key="1">
    <citation type="submission" date="2019-12" db="EMBL/GenBank/DDBJ databases">
        <title>Novel species isolated from a subtropical stream in China.</title>
        <authorList>
            <person name="Lu H."/>
        </authorList>
    </citation>
    <scope>NUCLEOTIDE SEQUENCE [LARGE SCALE GENOMIC DNA]</scope>
    <source>
        <strain evidence="3 4">DS3</strain>
    </source>
</reference>
<keyword evidence="2" id="KW-0732">Signal</keyword>
<gene>
    <name evidence="3" type="ORF">GTP41_24730</name>
</gene>
<keyword evidence="4" id="KW-1185">Reference proteome</keyword>
<organism evidence="3 4">
    <name type="scientific">Pseudoduganella guangdongensis</name>
    <dbReference type="NCBI Taxonomy" id="2692179"/>
    <lineage>
        <taxon>Bacteria</taxon>
        <taxon>Pseudomonadati</taxon>
        <taxon>Pseudomonadota</taxon>
        <taxon>Betaproteobacteria</taxon>
        <taxon>Burkholderiales</taxon>
        <taxon>Oxalobacteraceae</taxon>
        <taxon>Telluria group</taxon>
        <taxon>Pseudoduganella</taxon>
    </lineage>
</organism>
<evidence type="ECO:0000256" key="1">
    <source>
        <dbReference type="SAM" id="Phobius"/>
    </source>
</evidence>
<feature type="signal peptide" evidence="2">
    <location>
        <begin position="1"/>
        <end position="29"/>
    </location>
</feature>
<proteinExistence type="predicted"/>
<keyword evidence="1" id="KW-0812">Transmembrane</keyword>
<dbReference type="Proteomes" id="UP000448575">
    <property type="component" value="Unassembled WGS sequence"/>
</dbReference>
<comment type="caution">
    <text evidence="3">The sequence shown here is derived from an EMBL/GenBank/DDBJ whole genome shotgun (WGS) entry which is preliminary data.</text>
</comment>
<sequence length="103" mass="11096">MNTTALRKHGIWRLVLALCALVFALQMLAAATHKHDLADKIDDCVACQMSSHFPADLPATPPALLAVFLAVAYLLARLPSAPAFVASPRYLIPPRQAPPRITA</sequence>
<feature type="transmembrane region" description="Helical" evidence="1">
    <location>
        <begin position="59"/>
        <end position="76"/>
    </location>
</feature>